<feature type="transmembrane region" description="Helical" evidence="1">
    <location>
        <begin position="239"/>
        <end position="260"/>
    </location>
</feature>
<keyword evidence="1" id="KW-1133">Transmembrane helix</keyword>
<feature type="transmembrane region" description="Helical" evidence="1">
    <location>
        <begin position="314"/>
        <end position="333"/>
    </location>
</feature>
<feature type="transmembrane region" description="Helical" evidence="1">
    <location>
        <begin position="6"/>
        <end position="31"/>
    </location>
</feature>
<feature type="transmembrane region" description="Helical" evidence="1">
    <location>
        <begin position="782"/>
        <end position="799"/>
    </location>
</feature>
<protein>
    <submittedName>
        <fullName evidence="2">DUF2339 domain-containing protein</fullName>
    </submittedName>
</protein>
<feature type="transmembrane region" description="Helical" evidence="1">
    <location>
        <begin position="728"/>
        <end position="746"/>
    </location>
</feature>
<feature type="transmembrane region" description="Helical" evidence="1">
    <location>
        <begin position="512"/>
        <end position="534"/>
    </location>
</feature>
<keyword evidence="1" id="KW-0472">Membrane</keyword>
<feature type="transmembrane region" description="Helical" evidence="1">
    <location>
        <begin position="405"/>
        <end position="426"/>
    </location>
</feature>
<feature type="transmembrane region" description="Helical" evidence="1">
    <location>
        <begin position="459"/>
        <end position="475"/>
    </location>
</feature>
<feature type="transmembrane region" description="Helical" evidence="1">
    <location>
        <begin position="435"/>
        <end position="453"/>
    </location>
</feature>
<feature type="transmembrane region" description="Helical" evidence="1">
    <location>
        <begin position="267"/>
        <end position="283"/>
    </location>
</feature>
<reference evidence="2 3" key="1">
    <citation type="submission" date="2021-04" db="EMBL/GenBank/DDBJ databases">
        <title>Chitinophaga sp. nov., isolated from the rhizosphere soil.</title>
        <authorList>
            <person name="He S."/>
        </authorList>
    </citation>
    <scope>NUCLEOTIDE SEQUENCE [LARGE SCALE GENOMIC DNA]</scope>
    <source>
        <strain evidence="2 3">2R12</strain>
    </source>
</reference>
<feature type="transmembrane region" description="Helical" evidence="1">
    <location>
        <begin position="157"/>
        <end position="174"/>
    </location>
</feature>
<accession>A0ABS5IVW4</accession>
<evidence type="ECO:0000313" key="3">
    <source>
        <dbReference type="Proteomes" id="UP000676386"/>
    </source>
</evidence>
<feature type="transmembrane region" description="Helical" evidence="1">
    <location>
        <begin position="582"/>
        <end position="606"/>
    </location>
</feature>
<feature type="transmembrane region" description="Helical" evidence="1">
    <location>
        <begin position="613"/>
        <end position="633"/>
    </location>
</feature>
<feature type="transmembrane region" description="Helical" evidence="1">
    <location>
        <begin position="684"/>
        <end position="708"/>
    </location>
</feature>
<keyword evidence="3" id="KW-1185">Reference proteome</keyword>
<comment type="caution">
    <text evidence="2">The sequence shown here is derived from an EMBL/GenBank/DDBJ whole genome shotgun (WGS) entry which is preliminary data.</text>
</comment>
<organism evidence="2 3">
    <name type="scientific">Chitinophaga hostae</name>
    <dbReference type="NCBI Taxonomy" id="2831022"/>
    <lineage>
        <taxon>Bacteria</taxon>
        <taxon>Pseudomonadati</taxon>
        <taxon>Bacteroidota</taxon>
        <taxon>Chitinophagia</taxon>
        <taxon>Chitinophagales</taxon>
        <taxon>Chitinophagaceae</taxon>
        <taxon>Chitinophaga</taxon>
    </lineage>
</organism>
<gene>
    <name evidence="2" type="ORF">KE626_04210</name>
</gene>
<dbReference type="EMBL" id="JAGTXB010000002">
    <property type="protein sequence ID" value="MBS0026507.1"/>
    <property type="molecule type" value="Genomic_DNA"/>
</dbReference>
<dbReference type="Proteomes" id="UP000676386">
    <property type="component" value="Unassembled WGS sequence"/>
</dbReference>
<name>A0ABS5IVW4_9BACT</name>
<dbReference type="InterPro" id="IPR019286">
    <property type="entry name" value="DUF2339_TM"/>
</dbReference>
<keyword evidence="1" id="KW-0812">Transmembrane</keyword>
<dbReference type="PANTHER" id="PTHR38434">
    <property type="entry name" value="BLL2549 PROTEIN"/>
    <property type="match status" value="1"/>
</dbReference>
<proteinExistence type="predicted"/>
<feature type="transmembrane region" description="Helical" evidence="1">
    <location>
        <begin position="345"/>
        <end position="365"/>
    </location>
</feature>
<feature type="transmembrane region" description="Helical" evidence="1">
    <location>
        <begin position="546"/>
        <end position="570"/>
    </location>
</feature>
<evidence type="ECO:0000256" key="1">
    <source>
        <dbReference type="SAM" id="Phobius"/>
    </source>
</evidence>
<feature type="transmembrane region" description="Helical" evidence="1">
    <location>
        <begin position="289"/>
        <end position="309"/>
    </location>
</feature>
<feature type="transmembrane region" description="Helical" evidence="1">
    <location>
        <begin position="482"/>
        <end position="500"/>
    </location>
</feature>
<feature type="transmembrane region" description="Helical" evidence="1">
    <location>
        <begin position="186"/>
        <end position="204"/>
    </location>
</feature>
<feature type="transmembrane region" description="Helical" evidence="1">
    <location>
        <begin position="753"/>
        <end position="770"/>
    </location>
</feature>
<sequence>MYETIVFLLLVAIFIVLLVFKGETASAILILKSQIVDLQKQLEQYRSQAPPPPPIEEKVQEAPLWTTAIPVVKPPEPELSKPEVILETPAPVTPPEPEPVYMPEPDAVAPPVAAVADNSWSVSPEVLAHVPPVNEEPEKPGFWERNPDIEKFIGENLFNKIGIAVLVLGIGFFLKYAIDKDWINEIGRTFIGIICGGLLIGLSYKMRKTFAAFSSVLVGGGVSVLYFTITIAFHQYHLISQTLAFILTILITAFTVLLSLNYNRKELAVIAIIGGFSAPFMVSSGEGNILVLFSYILILNIGMLVLAFYKKWNIVNIICYLATIMIYGGWVIYRLNEQHPAKPVPYGTALVFGTLYYFVFFAMNVINNVRNRKTFNFLDISILLSNTFLYYAAGMLILHQMNGDTWQGVFTALMAVFNCIFAYGLYRNERADRTLIFLLIGLVLSFVSLTAPIQLHGNYITLFWAAETVLLLWLWQKSGIVLMKYVSVIVLLLMTISLLIDWSQLYDGAHQHFIPFVNKAFVTSAVAVTSLFLLRRLCKNEDPGKPFVIDLSVSFYSIALLSLSVLFIYVGVLLECLFQSNYYFPILTPVVAGIYNYLFAGILLYLGRHRFTAIRLPLLGLALIVILAFPLYYNPAIIDIRSEVLAGKAPTAYFFLQYVLVALLATVIYQAWKMMASFKRQDYELIFQWISSAVILFLISASLDHLMVFIGGRTPADADAILYNTHRVGYAILWGAFAFILIYLGLRWKSKAIRIISISVFDLTLLKLFLFDFSGLGEGGKIAAFISLGVLLLVISFMYQRLKKIFFADDQQQSNVPESNE</sequence>
<dbReference type="PANTHER" id="PTHR38434:SF1">
    <property type="entry name" value="BLL2549 PROTEIN"/>
    <property type="match status" value="1"/>
</dbReference>
<feature type="transmembrane region" description="Helical" evidence="1">
    <location>
        <begin position="653"/>
        <end position="672"/>
    </location>
</feature>
<dbReference type="RefSeq" id="WP_211971650.1">
    <property type="nucleotide sequence ID" value="NZ_CBFHAM010000048.1"/>
</dbReference>
<feature type="transmembrane region" description="Helical" evidence="1">
    <location>
        <begin position="377"/>
        <end position="399"/>
    </location>
</feature>
<feature type="transmembrane region" description="Helical" evidence="1">
    <location>
        <begin position="211"/>
        <end position="233"/>
    </location>
</feature>
<dbReference type="Pfam" id="PF10101">
    <property type="entry name" value="DUF2339"/>
    <property type="match status" value="1"/>
</dbReference>
<evidence type="ECO:0000313" key="2">
    <source>
        <dbReference type="EMBL" id="MBS0026507.1"/>
    </source>
</evidence>